<keyword evidence="1" id="KW-0862">Zinc</keyword>
<comment type="caution">
    <text evidence="4">The sequence shown here is derived from an EMBL/GenBank/DDBJ whole genome shotgun (WGS) entry which is preliminary data.</text>
</comment>
<evidence type="ECO:0000256" key="2">
    <source>
        <dbReference type="SAM" id="MobiDB-lite"/>
    </source>
</evidence>
<sequence>MGLSGLRSCLSPSHLLRLSVKSFCDDFLSSCVRDSLYVEKMKDSGKLSIFVNYGGQFVKCGTSVEYLGGKSKTVHGLDVDRFGYFDLKEEVEKLGVEKFEKLVYRITRNSGADSFKDVVDDSVVMEMISHATKGRTLLEILKMDLEVESQKDGDKDGDVNLSDPKNPNDEDLLAESQKDGDVNFSDPKNPNDEDLLAESQKDAATAGGSSSAIAAGRGAAPSQVPAGSSPSTGTDSFAAAGTRQAGSMRCFSCGELGHQRLACPRNCGGRALFADETGDFGDAASQALLAFLEKQLTRGSPSVANLIAAIASALLPTGPTDPVRIQH</sequence>
<proteinExistence type="predicted"/>
<dbReference type="SUPFAM" id="SSF57756">
    <property type="entry name" value="Retrovirus zinc finger-like domains"/>
    <property type="match status" value="1"/>
</dbReference>
<dbReference type="InterPro" id="IPR058594">
    <property type="entry name" value="PB1-like_dom_pln"/>
</dbReference>
<dbReference type="GO" id="GO:0003676">
    <property type="term" value="F:nucleic acid binding"/>
    <property type="evidence" value="ECO:0007669"/>
    <property type="project" value="InterPro"/>
</dbReference>
<organism evidence="4 5">
    <name type="scientific">Striga asiatica</name>
    <name type="common">Asiatic witchweed</name>
    <name type="synonym">Buchnera asiatica</name>
    <dbReference type="NCBI Taxonomy" id="4170"/>
    <lineage>
        <taxon>Eukaryota</taxon>
        <taxon>Viridiplantae</taxon>
        <taxon>Streptophyta</taxon>
        <taxon>Embryophyta</taxon>
        <taxon>Tracheophyta</taxon>
        <taxon>Spermatophyta</taxon>
        <taxon>Magnoliopsida</taxon>
        <taxon>eudicotyledons</taxon>
        <taxon>Gunneridae</taxon>
        <taxon>Pentapetalae</taxon>
        <taxon>asterids</taxon>
        <taxon>lamiids</taxon>
        <taxon>Lamiales</taxon>
        <taxon>Orobanchaceae</taxon>
        <taxon>Buchnereae</taxon>
        <taxon>Striga</taxon>
    </lineage>
</organism>
<feature type="compositionally biased region" description="Basic and acidic residues" evidence="2">
    <location>
        <begin position="149"/>
        <end position="158"/>
    </location>
</feature>
<feature type="compositionally biased region" description="Polar residues" evidence="2">
    <location>
        <begin position="225"/>
        <end position="235"/>
    </location>
</feature>
<keyword evidence="1" id="KW-0863">Zinc-finger</keyword>
<accession>A0A5A7PMV7</accession>
<dbReference type="OrthoDB" id="912669at2759"/>
<evidence type="ECO:0000313" key="5">
    <source>
        <dbReference type="Proteomes" id="UP000325081"/>
    </source>
</evidence>
<evidence type="ECO:0000259" key="3">
    <source>
        <dbReference type="PROSITE" id="PS50158"/>
    </source>
</evidence>
<dbReference type="GO" id="GO:0008270">
    <property type="term" value="F:zinc ion binding"/>
    <property type="evidence" value="ECO:0007669"/>
    <property type="project" value="UniProtKB-KW"/>
</dbReference>
<reference evidence="5" key="1">
    <citation type="journal article" date="2019" name="Curr. Biol.">
        <title>Genome Sequence of Striga asiatica Provides Insight into the Evolution of Plant Parasitism.</title>
        <authorList>
            <person name="Yoshida S."/>
            <person name="Kim S."/>
            <person name="Wafula E.K."/>
            <person name="Tanskanen J."/>
            <person name="Kim Y.M."/>
            <person name="Honaas L."/>
            <person name="Yang Z."/>
            <person name="Spallek T."/>
            <person name="Conn C.E."/>
            <person name="Ichihashi Y."/>
            <person name="Cheong K."/>
            <person name="Cui S."/>
            <person name="Der J.P."/>
            <person name="Gundlach H."/>
            <person name="Jiao Y."/>
            <person name="Hori C."/>
            <person name="Ishida J.K."/>
            <person name="Kasahara H."/>
            <person name="Kiba T."/>
            <person name="Kim M.S."/>
            <person name="Koo N."/>
            <person name="Laohavisit A."/>
            <person name="Lee Y.H."/>
            <person name="Lumba S."/>
            <person name="McCourt P."/>
            <person name="Mortimer J.C."/>
            <person name="Mutuku J.M."/>
            <person name="Nomura T."/>
            <person name="Sasaki-Sekimoto Y."/>
            <person name="Seto Y."/>
            <person name="Wang Y."/>
            <person name="Wakatake T."/>
            <person name="Sakakibara H."/>
            <person name="Demura T."/>
            <person name="Yamaguchi S."/>
            <person name="Yoneyama K."/>
            <person name="Manabe R.I."/>
            <person name="Nelson D.C."/>
            <person name="Schulman A.H."/>
            <person name="Timko M.P."/>
            <person name="dePamphilis C.W."/>
            <person name="Choi D."/>
            <person name="Shirasu K."/>
        </authorList>
    </citation>
    <scope>NUCLEOTIDE SEQUENCE [LARGE SCALE GENOMIC DNA]</scope>
    <source>
        <strain evidence="5">cv. UVA1</strain>
    </source>
</reference>
<dbReference type="InterPro" id="IPR036875">
    <property type="entry name" value="Znf_CCHC_sf"/>
</dbReference>
<keyword evidence="5" id="KW-1185">Reference proteome</keyword>
<protein>
    <submittedName>
        <fullName evidence="4">Alpha-crystallin A chain</fullName>
    </submittedName>
</protein>
<dbReference type="Pfam" id="PF26130">
    <property type="entry name" value="PB1-like"/>
    <property type="match status" value="1"/>
</dbReference>
<keyword evidence="1" id="KW-0479">Metal-binding</keyword>
<dbReference type="AlphaFoldDB" id="A0A5A7PMV7"/>
<evidence type="ECO:0000256" key="1">
    <source>
        <dbReference type="PROSITE-ProRule" id="PRU00047"/>
    </source>
</evidence>
<dbReference type="PROSITE" id="PS50158">
    <property type="entry name" value="ZF_CCHC"/>
    <property type="match status" value="1"/>
</dbReference>
<evidence type="ECO:0000313" key="4">
    <source>
        <dbReference type="EMBL" id="GER33958.1"/>
    </source>
</evidence>
<feature type="region of interest" description="Disordered" evidence="2">
    <location>
        <begin position="149"/>
        <end position="240"/>
    </location>
</feature>
<gene>
    <name evidence="4" type="ORF">STAS_10138</name>
</gene>
<dbReference type="InterPro" id="IPR001878">
    <property type="entry name" value="Znf_CCHC"/>
</dbReference>
<dbReference type="EMBL" id="BKCP01004838">
    <property type="protein sequence ID" value="GER33958.1"/>
    <property type="molecule type" value="Genomic_DNA"/>
</dbReference>
<name>A0A5A7PMV7_STRAF</name>
<feature type="compositionally biased region" description="Low complexity" evidence="2">
    <location>
        <begin position="203"/>
        <end position="222"/>
    </location>
</feature>
<feature type="domain" description="CCHC-type" evidence="3">
    <location>
        <begin position="249"/>
        <end position="265"/>
    </location>
</feature>
<dbReference type="Proteomes" id="UP000325081">
    <property type="component" value="Unassembled WGS sequence"/>
</dbReference>